<reference evidence="2 3" key="1">
    <citation type="submission" date="2020-08" db="EMBL/GenBank/DDBJ databases">
        <title>The completed genome sequence of the pathogenic ascomycete fungus Penicillium digitatum.</title>
        <authorList>
            <person name="Wang M."/>
        </authorList>
    </citation>
    <scope>NUCLEOTIDE SEQUENCE [LARGE SCALE GENOMIC DNA]</scope>
    <source>
        <strain evidence="2 3">PdW03</strain>
    </source>
</reference>
<gene>
    <name evidence="2" type="ORF">Pdw03_0559</name>
</gene>
<keyword evidence="1" id="KW-1133">Transmembrane helix</keyword>
<dbReference type="EMBL" id="CP060777">
    <property type="protein sequence ID" value="QQK45661.1"/>
    <property type="molecule type" value="Genomic_DNA"/>
</dbReference>
<dbReference type="GeneID" id="90952156"/>
<keyword evidence="1" id="KW-0472">Membrane</keyword>
<feature type="transmembrane region" description="Helical" evidence="1">
    <location>
        <begin position="12"/>
        <end position="33"/>
    </location>
</feature>
<dbReference type="Proteomes" id="UP000595662">
    <property type="component" value="Chromosome 4"/>
</dbReference>
<name>A0A7T7BMW5_PENDI</name>
<feature type="transmembrane region" description="Helical" evidence="1">
    <location>
        <begin position="39"/>
        <end position="56"/>
    </location>
</feature>
<protein>
    <submittedName>
        <fullName evidence="2">Uncharacterized protein</fullName>
    </submittedName>
</protein>
<dbReference type="RefSeq" id="XP_065957368.1">
    <property type="nucleotide sequence ID" value="XM_066099641.1"/>
</dbReference>
<sequence length="77" mass="8232">MNAWHLASTSLAVVRLLGLDVSVAVAVAVVVFLLFGGSYGGVTMSIVVTTGCLLIAPPRRRPLLRRYPQIVLPESIE</sequence>
<evidence type="ECO:0000313" key="2">
    <source>
        <dbReference type="EMBL" id="QQK45661.1"/>
    </source>
</evidence>
<keyword evidence="1" id="KW-0812">Transmembrane</keyword>
<accession>A0A7T7BMW5</accession>
<proteinExistence type="predicted"/>
<evidence type="ECO:0000313" key="3">
    <source>
        <dbReference type="Proteomes" id="UP000595662"/>
    </source>
</evidence>
<evidence type="ECO:0000256" key="1">
    <source>
        <dbReference type="SAM" id="Phobius"/>
    </source>
</evidence>
<dbReference type="AlphaFoldDB" id="A0A7T7BMW5"/>
<organism evidence="2 3">
    <name type="scientific">Penicillium digitatum</name>
    <name type="common">Green mold</name>
    <dbReference type="NCBI Taxonomy" id="36651"/>
    <lineage>
        <taxon>Eukaryota</taxon>
        <taxon>Fungi</taxon>
        <taxon>Dikarya</taxon>
        <taxon>Ascomycota</taxon>
        <taxon>Pezizomycotina</taxon>
        <taxon>Eurotiomycetes</taxon>
        <taxon>Eurotiomycetidae</taxon>
        <taxon>Eurotiales</taxon>
        <taxon>Aspergillaceae</taxon>
        <taxon>Penicillium</taxon>
    </lineage>
</organism>